<name>A0A915YAC8_9BACT</name>
<dbReference type="Pfam" id="PF18962">
    <property type="entry name" value="Por_Secre_tail"/>
    <property type="match status" value="1"/>
</dbReference>
<evidence type="ECO:0000313" key="4">
    <source>
        <dbReference type="Proteomes" id="UP001060919"/>
    </source>
</evidence>
<evidence type="ECO:0000313" key="3">
    <source>
        <dbReference type="EMBL" id="BDS09437.1"/>
    </source>
</evidence>
<keyword evidence="4" id="KW-1185">Reference proteome</keyword>
<evidence type="ECO:0000256" key="1">
    <source>
        <dbReference type="SAM" id="SignalP"/>
    </source>
</evidence>
<dbReference type="AlphaFoldDB" id="A0A915YAC8"/>
<protein>
    <submittedName>
        <fullName evidence="3">T9SS type A sorting domain-containing protein</fullName>
    </submittedName>
</protein>
<dbReference type="NCBIfam" id="TIGR04183">
    <property type="entry name" value="Por_Secre_tail"/>
    <property type="match status" value="1"/>
</dbReference>
<gene>
    <name evidence="3" type="ORF">AsAng_0001350</name>
</gene>
<dbReference type="Proteomes" id="UP001060919">
    <property type="component" value="Chromosome"/>
</dbReference>
<proteinExistence type="predicted"/>
<dbReference type="InterPro" id="IPR026444">
    <property type="entry name" value="Secre_tail"/>
</dbReference>
<feature type="signal peptide" evidence="1">
    <location>
        <begin position="1"/>
        <end position="19"/>
    </location>
</feature>
<dbReference type="EMBL" id="AP026867">
    <property type="protein sequence ID" value="BDS09437.1"/>
    <property type="molecule type" value="Genomic_DNA"/>
</dbReference>
<feature type="domain" description="Secretion system C-terminal sorting" evidence="2">
    <location>
        <begin position="156"/>
        <end position="228"/>
    </location>
</feature>
<sequence>MKYLYIALVLLITQANLQAQTYTIQPNDTVSTILALNTYTDLNIELLKVNPADSVTLGYTVVHNDMPASWDQLLCVYGLCVGSNFPVGTNGTMSPLTGGNRGFVKLTINPLSLDQSAMFQMYVYDINNPTNGDTLTYLIEATTPIGYLENDHSLSVYPNPATNQIQLESDKDWIHSVEIYALNGQLVQTETSLHTQRLSLNIEDLEQGIYTIKTSTTNNAIRIQKLIVK</sequence>
<evidence type="ECO:0000259" key="2">
    <source>
        <dbReference type="Pfam" id="PF18962"/>
    </source>
</evidence>
<organism evidence="3 4">
    <name type="scientific">Aureispira anguillae</name>
    <dbReference type="NCBI Taxonomy" id="2864201"/>
    <lineage>
        <taxon>Bacteria</taxon>
        <taxon>Pseudomonadati</taxon>
        <taxon>Bacteroidota</taxon>
        <taxon>Saprospiria</taxon>
        <taxon>Saprospirales</taxon>
        <taxon>Saprospiraceae</taxon>
        <taxon>Aureispira</taxon>
    </lineage>
</organism>
<dbReference type="RefSeq" id="WP_264790829.1">
    <property type="nucleotide sequence ID" value="NZ_AP026867.1"/>
</dbReference>
<accession>A0A915YAC8</accession>
<dbReference type="KEGG" id="aup:AsAng_0001350"/>
<feature type="chain" id="PRO_5037079730" evidence="1">
    <location>
        <begin position="20"/>
        <end position="229"/>
    </location>
</feature>
<reference evidence="3" key="1">
    <citation type="submission" date="2022-09" db="EMBL/GenBank/DDBJ databases">
        <title>Aureispira anguillicida sp. nov., isolated from Leptocephalus of Japanese eel Anguilla japonica.</title>
        <authorList>
            <person name="Yuasa K."/>
            <person name="Mekata T."/>
            <person name="Ikunari K."/>
        </authorList>
    </citation>
    <scope>NUCLEOTIDE SEQUENCE</scope>
    <source>
        <strain evidence="3">EL160426</strain>
    </source>
</reference>
<keyword evidence="1" id="KW-0732">Signal</keyword>